<evidence type="ECO:0000313" key="4">
    <source>
        <dbReference type="Proteomes" id="UP001595640"/>
    </source>
</evidence>
<evidence type="ECO:0000259" key="2">
    <source>
        <dbReference type="Pfam" id="PF11412"/>
    </source>
</evidence>
<dbReference type="Gene3D" id="2.60.40.1250">
    <property type="entry name" value="Thiol:disulfide interchange protein DsbD, N-terminal domain"/>
    <property type="match status" value="1"/>
</dbReference>
<feature type="signal peptide" evidence="1">
    <location>
        <begin position="1"/>
        <end position="24"/>
    </location>
</feature>
<dbReference type="InterPro" id="IPR036929">
    <property type="entry name" value="DsbDN_sf"/>
</dbReference>
<dbReference type="Pfam" id="PF11412">
    <property type="entry name" value="DsbD_N"/>
    <property type="match status" value="1"/>
</dbReference>
<dbReference type="InterPro" id="IPR028250">
    <property type="entry name" value="DsbDN"/>
</dbReference>
<sequence length="172" mass="18827">MRTHLRKYLLSFIIVLAAFTQTYASETLPLGSGKAQSSEPLFLGKFLPVKEAFQARAWRSDGRLFVGFKNAPGYYLHRHQFALESRDPSVSFGELEVPPGEPVDHPQLGKIHVFYDKVVLSAPIASESEDIGPLTTMVTFQGCSDEGLCYPQAQTELQAFAGSAPATFASGQ</sequence>
<organism evidence="3 4">
    <name type="scientific">Modicisalibacter luteus</name>
    <dbReference type="NCBI Taxonomy" id="453962"/>
    <lineage>
        <taxon>Bacteria</taxon>
        <taxon>Pseudomonadati</taxon>
        <taxon>Pseudomonadota</taxon>
        <taxon>Gammaproteobacteria</taxon>
        <taxon>Oceanospirillales</taxon>
        <taxon>Halomonadaceae</taxon>
        <taxon>Modicisalibacter</taxon>
    </lineage>
</organism>
<keyword evidence="4" id="KW-1185">Reference proteome</keyword>
<dbReference type="PANTHER" id="PTHR32234:SF0">
    <property type="entry name" value="THIOL:DISULFIDE INTERCHANGE PROTEIN DSBD"/>
    <property type="match status" value="1"/>
</dbReference>
<proteinExistence type="predicted"/>
<feature type="domain" description="Thiol:disulfide interchange protein DsbD N-terminal" evidence="2">
    <location>
        <begin position="45"/>
        <end position="156"/>
    </location>
</feature>
<dbReference type="EMBL" id="JBHRUH010000012">
    <property type="protein sequence ID" value="MFC3291909.1"/>
    <property type="molecule type" value="Genomic_DNA"/>
</dbReference>
<reference evidence="4" key="1">
    <citation type="journal article" date="2019" name="Int. J. Syst. Evol. Microbiol.">
        <title>The Global Catalogue of Microorganisms (GCM) 10K type strain sequencing project: providing services to taxonomists for standard genome sequencing and annotation.</title>
        <authorList>
            <consortium name="The Broad Institute Genomics Platform"/>
            <consortium name="The Broad Institute Genome Sequencing Center for Infectious Disease"/>
            <person name="Wu L."/>
            <person name="Ma J."/>
        </authorList>
    </citation>
    <scope>NUCLEOTIDE SEQUENCE [LARGE SCALE GENOMIC DNA]</scope>
    <source>
        <strain evidence="4">KCTC 12847</strain>
    </source>
</reference>
<dbReference type="PANTHER" id="PTHR32234">
    <property type="entry name" value="THIOL:DISULFIDE INTERCHANGE PROTEIN DSBD"/>
    <property type="match status" value="1"/>
</dbReference>
<accession>A0ABV7M1Y6</accession>
<evidence type="ECO:0000313" key="3">
    <source>
        <dbReference type="EMBL" id="MFC3291909.1"/>
    </source>
</evidence>
<keyword evidence="1" id="KW-0732">Signal</keyword>
<name>A0ABV7M1Y6_9GAMM</name>
<protein>
    <submittedName>
        <fullName evidence="3">Protein-disulfide reductase DsbD domain-containing protein</fullName>
    </submittedName>
</protein>
<comment type="caution">
    <text evidence="3">The sequence shown here is derived from an EMBL/GenBank/DDBJ whole genome shotgun (WGS) entry which is preliminary data.</text>
</comment>
<gene>
    <name evidence="3" type="ORF">ACFOEI_07485</name>
</gene>
<evidence type="ECO:0000256" key="1">
    <source>
        <dbReference type="SAM" id="SignalP"/>
    </source>
</evidence>
<feature type="chain" id="PRO_5046123560" evidence="1">
    <location>
        <begin position="25"/>
        <end position="172"/>
    </location>
</feature>
<dbReference type="Proteomes" id="UP001595640">
    <property type="component" value="Unassembled WGS sequence"/>
</dbReference>
<dbReference type="SUPFAM" id="SSF74863">
    <property type="entry name" value="Thiol:disulfide interchange protein DsbD, N-terminal domain (DsbD-alpha)"/>
    <property type="match status" value="1"/>
</dbReference>
<dbReference type="RefSeq" id="WP_019017360.1">
    <property type="nucleotide sequence ID" value="NZ_BMXD01000003.1"/>
</dbReference>